<dbReference type="NCBIfam" id="TIGR01764">
    <property type="entry name" value="excise"/>
    <property type="match status" value="1"/>
</dbReference>
<reference evidence="2 3" key="1">
    <citation type="submission" date="2015-12" db="EMBL/GenBank/DDBJ databases">
        <title>Genome sequence of Mucilaginibacter gotjawali.</title>
        <authorList>
            <person name="Lee J.S."/>
            <person name="Lee K.C."/>
            <person name="Kim K.K."/>
            <person name="Lee B.W."/>
        </authorList>
    </citation>
    <scope>NUCLEOTIDE SEQUENCE [LARGE SCALE GENOMIC DNA]</scope>
    <source>
        <strain evidence="2 3">SA3-7</strain>
    </source>
</reference>
<dbReference type="Pfam" id="PF12728">
    <property type="entry name" value="HTH_17"/>
    <property type="match status" value="1"/>
</dbReference>
<accession>A0A0X8X2Y5</accession>
<dbReference type="OrthoDB" id="597977at2"/>
<dbReference type="SUPFAM" id="SSF46955">
    <property type="entry name" value="Putative DNA-binding domain"/>
    <property type="match status" value="1"/>
</dbReference>
<dbReference type="InterPro" id="IPR010093">
    <property type="entry name" value="SinI_DNA-bd"/>
</dbReference>
<gene>
    <name evidence="2" type="ORF">MgSA37_02828</name>
</gene>
<dbReference type="EMBL" id="AP017313">
    <property type="protein sequence ID" value="BAU54650.1"/>
    <property type="molecule type" value="Genomic_DNA"/>
</dbReference>
<proteinExistence type="predicted"/>
<evidence type="ECO:0000313" key="3">
    <source>
        <dbReference type="Proteomes" id="UP000218263"/>
    </source>
</evidence>
<sequence>MKKVFKTTLSIEELSSLIKEAVQSVINNEQNQIAATDDEGFINFKQACEYLKLSRSTMYKLNMNNELPVHRKGKRLLFKKSELADWLKK</sequence>
<evidence type="ECO:0000259" key="1">
    <source>
        <dbReference type="Pfam" id="PF12728"/>
    </source>
</evidence>
<name>A0A0X8X2Y5_9SPHI</name>
<evidence type="ECO:0000313" key="2">
    <source>
        <dbReference type="EMBL" id="BAU54650.1"/>
    </source>
</evidence>
<organism evidence="2 3">
    <name type="scientific">Mucilaginibacter gotjawali</name>
    <dbReference type="NCBI Taxonomy" id="1550579"/>
    <lineage>
        <taxon>Bacteria</taxon>
        <taxon>Pseudomonadati</taxon>
        <taxon>Bacteroidota</taxon>
        <taxon>Sphingobacteriia</taxon>
        <taxon>Sphingobacteriales</taxon>
        <taxon>Sphingobacteriaceae</taxon>
        <taxon>Mucilaginibacter</taxon>
    </lineage>
</organism>
<dbReference type="AlphaFoldDB" id="A0A0X8X2Y5"/>
<dbReference type="KEGG" id="mgot:MgSA37_02828"/>
<dbReference type="InterPro" id="IPR041657">
    <property type="entry name" value="HTH_17"/>
</dbReference>
<feature type="domain" description="Helix-turn-helix" evidence="1">
    <location>
        <begin position="44"/>
        <end position="89"/>
    </location>
</feature>
<keyword evidence="3" id="KW-1185">Reference proteome</keyword>
<dbReference type="InterPro" id="IPR009061">
    <property type="entry name" value="DNA-bd_dom_put_sf"/>
</dbReference>
<protein>
    <submittedName>
        <fullName evidence="2">Helix-turn-helix domain protein</fullName>
    </submittedName>
</protein>
<dbReference type="Proteomes" id="UP000218263">
    <property type="component" value="Chromosome"/>
</dbReference>
<dbReference type="GO" id="GO:0003677">
    <property type="term" value="F:DNA binding"/>
    <property type="evidence" value="ECO:0007669"/>
    <property type="project" value="InterPro"/>
</dbReference>
<dbReference type="RefSeq" id="WP_096352670.1">
    <property type="nucleotide sequence ID" value="NZ_AP017313.1"/>
</dbReference>